<dbReference type="CDD" id="cd00093">
    <property type="entry name" value="HTH_XRE"/>
    <property type="match status" value="1"/>
</dbReference>
<evidence type="ECO:0000256" key="1">
    <source>
        <dbReference type="ARBA" id="ARBA00023125"/>
    </source>
</evidence>
<dbReference type="PROSITE" id="PS50943">
    <property type="entry name" value="HTH_CROC1"/>
    <property type="match status" value="1"/>
</dbReference>
<reference evidence="4" key="1">
    <citation type="submission" date="2013-08" db="EMBL/GenBank/DDBJ databases">
        <authorList>
            <person name="Mendez C."/>
            <person name="Richter M."/>
            <person name="Ferrer M."/>
            <person name="Sanchez J."/>
        </authorList>
    </citation>
    <scope>NUCLEOTIDE SEQUENCE</scope>
</reference>
<evidence type="ECO:0000259" key="2">
    <source>
        <dbReference type="PROSITE" id="PS50943"/>
    </source>
</evidence>
<feature type="domain" description="HTH cro/C1-type" evidence="2">
    <location>
        <begin position="31"/>
        <end position="76"/>
    </location>
</feature>
<gene>
    <name evidence="3" type="ORF">B1A_19814</name>
    <name evidence="4" type="ORF">B1B_12953</name>
</gene>
<dbReference type="EMBL" id="AUZY01008515">
    <property type="protein sequence ID" value="EQD45694.1"/>
    <property type="molecule type" value="Genomic_DNA"/>
</dbReference>
<reference evidence="4" key="2">
    <citation type="journal article" date="2014" name="ISME J.">
        <title>Microbial stratification in low pH oxic and suboxic macroscopic growths along an acid mine drainage.</title>
        <authorList>
            <person name="Mendez-Garcia C."/>
            <person name="Mesa V."/>
            <person name="Sprenger R.R."/>
            <person name="Richter M."/>
            <person name="Diez M.S."/>
            <person name="Solano J."/>
            <person name="Bargiela R."/>
            <person name="Golyshina O.V."/>
            <person name="Manteca A."/>
            <person name="Ramos J.L."/>
            <person name="Gallego J.R."/>
            <person name="Llorente I."/>
            <person name="Martins Dos Santos V.A."/>
            <person name="Jensen O.N."/>
            <person name="Pelaez A.I."/>
            <person name="Sanchez J."/>
            <person name="Ferrer M."/>
        </authorList>
    </citation>
    <scope>NUCLEOTIDE SEQUENCE</scope>
</reference>
<accession>T1AYG3</accession>
<organism evidence="4">
    <name type="scientific">mine drainage metagenome</name>
    <dbReference type="NCBI Taxonomy" id="410659"/>
    <lineage>
        <taxon>unclassified sequences</taxon>
        <taxon>metagenomes</taxon>
        <taxon>ecological metagenomes</taxon>
    </lineage>
</organism>
<proteinExistence type="predicted"/>
<dbReference type="Pfam" id="PF01381">
    <property type="entry name" value="HTH_3"/>
    <property type="match status" value="1"/>
</dbReference>
<dbReference type="PANTHER" id="PTHR36924">
    <property type="entry name" value="ANTITOXIN HIGA-1"/>
    <property type="match status" value="1"/>
</dbReference>
<dbReference type="NCBIfam" id="TIGR02607">
    <property type="entry name" value="antidote_HigA"/>
    <property type="match status" value="1"/>
</dbReference>
<dbReference type="InterPro" id="IPR010982">
    <property type="entry name" value="Lambda_DNA-bd_dom_sf"/>
</dbReference>
<comment type="caution">
    <text evidence="4">The sequence shown here is derived from an EMBL/GenBank/DDBJ whole genome shotgun (WGS) entry which is preliminary data.</text>
</comment>
<dbReference type="PANTHER" id="PTHR36924:SF1">
    <property type="entry name" value="ANTITOXIN HIGA-1"/>
    <property type="match status" value="1"/>
</dbReference>
<dbReference type="InterPro" id="IPR013430">
    <property type="entry name" value="Toxin_antidote_HigA"/>
</dbReference>
<dbReference type="SUPFAM" id="SSF47413">
    <property type="entry name" value="lambda repressor-like DNA-binding domains"/>
    <property type="match status" value="1"/>
</dbReference>
<keyword evidence="1" id="KW-0238">DNA-binding</keyword>
<dbReference type="SMART" id="SM00530">
    <property type="entry name" value="HTH_XRE"/>
    <property type="match status" value="1"/>
</dbReference>
<name>T1AYG3_9ZZZZ</name>
<dbReference type="AlphaFoldDB" id="T1AYG3"/>
<protein>
    <submittedName>
        <fullName evidence="4">Addiction module antidote protein, HigA</fullName>
    </submittedName>
</protein>
<sequence>MKTGKIMATKLLPPVHPGEILREEFMQPLELSSNALARAIGVTPARVNDIANEKRGITADSALRLARYFGTTAELWMNLQKRYELETARHELHDTLTHIQPRAA</sequence>
<evidence type="ECO:0000313" key="3">
    <source>
        <dbReference type="EMBL" id="EQD31685.1"/>
    </source>
</evidence>
<dbReference type="EMBL" id="AUZX01014622">
    <property type="protein sequence ID" value="EQD31685.1"/>
    <property type="molecule type" value="Genomic_DNA"/>
</dbReference>
<evidence type="ECO:0000313" key="4">
    <source>
        <dbReference type="EMBL" id="EQD45694.1"/>
    </source>
</evidence>
<dbReference type="InterPro" id="IPR001387">
    <property type="entry name" value="Cro/C1-type_HTH"/>
</dbReference>
<dbReference type="GO" id="GO:0003677">
    <property type="term" value="F:DNA binding"/>
    <property type="evidence" value="ECO:0007669"/>
    <property type="project" value="UniProtKB-KW"/>
</dbReference>
<dbReference type="Gene3D" id="1.10.260.40">
    <property type="entry name" value="lambda repressor-like DNA-binding domains"/>
    <property type="match status" value="1"/>
</dbReference>